<dbReference type="PANTHER" id="PTHR31293:SF12">
    <property type="entry name" value="RNI-LIKE SUPERFAMILY PROTEIN"/>
    <property type="match status" value="1"/>
</dbReference>
<proteinExistence type="predicted"/>
<sequence length="155" mass="17584">MAWYIDLPSKIFTSTKLIKLSLGREYCFSSFPLDISLPALKVLFLDSIWFKDNQLSNVFLAACPALEDLTIHLRYHSETPHVISTIVDLYYSDYARPHQSLHCNLDLLAKATLDLTFAKKSDGLVYEDVRDRISGIRNVKTLHLTSSAVEVSFSV</sequence>
<reference evidence="3" key="1">
    <citation type="journal article" date="2011" name="Nat. Genet.">
        <title>The Arabidopsis lyrata genome sequence and the basis of rapid genome size change.</title>
        <authorList>
            <person name="Hu T.T."/>
            <person name="Pattyn P."/>
            <person name="Bakker E.G."/>
            <person name="Cao J."/>
            <person name="Cheng J.-F."/>
            <person name="Clark R.M."/>
            <person name="Fahlgren N."/>
            <person name="Fawcett J.A."/>
            <person name="Grimwood J."/>
            <person name="Gundlach H."/>
            <person name="Haberer G."/>
            <person name="Hollister J.D."/>
            <person name="Ossowski S."/>
            <person name="Ottilar R.P."/>
            <person name="Salamov A.A."/>
            <person name="Schneeberger K."/>
            <person name="Spannagl M."/>
            <person name="Wang X."/>
            <person name="Yang L."/>
            <person name="Nasrallah M.E."/>
            <person name="Bergelson J."/>
            <person name="Carrington J.C."/>
            <person name="Gaut B.S."/>
            <person name="Schmutz J."/>
            <person name="Mayer K.F.X."/>
            <person name="Van de Peer Y."/>
            <person name="Grigoriev I.V."/>
            <person name="Nordborg M."/>
            <person name="Weigel D."/>
            <person name="Guo Y.-L."/>
        </authorList>
    </citation>
    <scope>NUCLEOTIDE SEQUENCE [LARGE SCALE GENOMIC DNA]</scope>
    <source>
        <strain evidence="3">cv. MN47</strain>
    </source>
</reference>
<evidence type="ECO:0000259" key="1">
    <source>
        <dbReference type="Pfam" id="PF24758"/>
    </source>
</evidence>
<evidence type="ECO:0000313" key="3">
    <source>
        <dbReference type="Proteomes" id="UP000008694"/>
    </source>
</evidence>
<accession>D7LPC9</accession>
<organism evidence="3">
    <name type="scientific">Arabidopsis lyrata subsp. lyrata</name>
    <name type="common">Lyre-leaved rock-cress</name>
    <dbReference type="NCBI Taxonomy" id="81972"/>
    <lineage>
        <taxon>Eukaryota</taxon>
        <taxon>Viridiplantae</taxon>
        <taxon>Streptophyta</taxon>
        <taxon>Embryophyta</taxon>
        <taxon>Tracheophyta</taxon>
        <taxon>Spermatophyta</taxon>
        <taxon>Magnoliopsida</taxon>
        <taxon>eudicotyledons</taxon>
        <taxon>Gunneridae</taxon>
        <taxon>Pentapetalae</taxon>
        <taxon>rosids</taxon>
        <taxon>malvids</taxon>
        <taxon>Brassicales</taxon>
        <taxon>Brassicaceae</taxon>
        <taxon>Camelineae</taxon>
        <taxon>Arabidopsis</taxon>
    </lineage>
</organism>
<keyword evidence="3" id="KW-1185">Reference proteome</keyword>
<gene>
    <name evidence="2" type="ORF">ARALYDRAFT_664974</name>
</gene>
<feature type="domain" description="F-box/LRR-repeat protein 15/At3g58940/PEG3-like LRR" evidence="1">
    <location>
        <begin position="6"/>
        <end position="84"/>
    </location>
</feature>
<dbReference type="Proteomes" id="UP000008694">
    <property type="component" value="Unassembled WGS sequence"/>
</dbReference>
<dbReference type="HOGENOM" id="CLU_1697910_0_0_1"/>
<protein>
    <submittedName>
        <fullName evidence="2">Predicted protein</fullName>
    </submittedName>
</protein>
<dbReference type="Gramene" id="Al_scaffold_0005_1009">
    <property type="protein sequence ID" value="Al_scaffold_0005_1009"/>
    <property type="gene ID" value="Al_scaffold_0005_1009"/>
</dbReference>
<dbReference type="PANTHER" id="PTHR31293">
    <property type="entry name" value="RNI-LIKE SUPERFAMILY PROTEIN"/>
    <property type="match status" value="1"/>
</dbReference>
<evidence type="ECO:0000313" key="2">
    <source>
        <dbReference type="EMBL" id="EFH51844.1"/>
    </source>
</evidence>
<dbReference type="Pfam" id="PF24758">
    <property type="entry name" value="LRR_At5g56370"/>
    <property type="match status" value="1"/>
</dbReference>
<dbReference type="InterPro" id="IPR055411">
    <property type="entry name" value="LRR_FXL15/At3g58940/PEG3-like"/>
</dbReference>
<dbReference type="AlphaFoldDB" id="D7LPC9"/>
<dbReference type="EMBL" id="GL348717">
    <property type="protein sequence ID" value="EFH51844.1"/>
    <property type="molecule type" value="Genomic_DNA"/>
</dbReference>
<name>D7LPC9_ARALL</name>
<dbReference type="InterPro" id="IPR055294">
    <property type="entry name" value="FBL60-like"/>
</dbReference>